<proteinExistence type="predicted"/>
<organism evidence="4 5">
    <name type="scientific">Pseudogemmatithrix spongiicola</name>
    <dbReference type="NCBI Taxonomy" id="3062599"/>
    <lineage>
        <taxon>Bacteria</taxon>
        <taxon>Pseudomonadati</taxon>
        <taxon>Gemmatimonadota</taxon>
        <taxon>Gemmatimonadia</taxon>
        <taxon>Gemmatimonadales</taxon>
        <taxon>Gemmatimonadaceae</taxon>
        <taxon>Pseudogemmatithrix</taxon>
    </lineage>
</organism>
<evidence type="ECO:0000313" key="3">
    <source>
        <dbReference type="EMBL" id="WKW12313.1"/>
    </source>
</evidence>
<dbReference type="PROSITE" id="PS51832">
    <property type="entry name" value="HD_GYP"/>
    <property type="match status" value="1"/>
</dbReference>
<dbReference type="SUPFAM" id="SSF109604">
    <property type="entry name" value="HD-domain/PDEase-like"/>
    <property type="match status" value="1"/>
</dbReference>
<name>A0AA49JZQ1_9BACT</name>
<dbReference type="PANTHER" id="PTHR43155">
    <property type="entry name" value="CYCLIC DI-GMP PHOSPHODIESTERASE PA4108-RELATED"/>
    <property type="match status" value="1"/>
</dbReference>
<dbReference type="AlphaFoldDB" id="A0AA49JZQ1"/>
<dbReference type="EMBL" id="CP130613">
    <property type="protein sequence ID" value="WKW15220.1"/>
    <property type="molecule type" value="Genomic_DNA"/>
</dbReference>
<protein>
    <submittedName>
        <fullName evidence="4">HD domain-containing protein</fullName>
    </submittedName>
</protein>
<feature type="domain" description="HD-GYP" evidence="2">
    <location>
        <begin position="225"/>
        <end position="425"/>
    </location>
</feature>
<feature type="region of interest" description="Disordered" evidence="1">
    <location>
        <begin position="164"/>
        <end position="190"/>
    </location>
</feature>
<gene>
    <name evidence="3" type="ORF">Strain138_001597</name>
    <name evidence="4" type="ORF">Strain318_001596</name>
</gene>
<evidence type="ECO:0000313" key="5">
    <source>
        <dbReference type="Proteomes" id="UP001229955"/>
    </source>
</evidence>
<dbReference type="KEGG" id="pspc:Strain318_001596"/>
<dbReference type="Proteomes" id="UP001229955">
    <property type="component" value="Chromosome"/>
</dbReference>
<dbReference type="InterPro" id="IPR037522">
    <property type="entry name" value="HD_GYP_dom"/>
</dbReference>
<keyword evidence="5" id="KW-1185">Reference proteome</keyword>
<feature type="compositionally biased region" description="Acidic residues" evidence="1">
    <location>
        <begin position="172"/>
        <end position="182"/>
    </location>
</feature>
<dbReference type="InterPro" id="IPR003607">
    <property type="entry name" value="HD/PDEase_dom"/>
</dbReference>
<accession>A0AA49Q4T6</accession>
<dbReference type="Gene3D" id="1.10.3210.10">
    <property type="entry name" value="Hypothetical protein af1432"/>
    <property type="match status" value="1"/>
</dbReference>
<dbReference type="EMBL" id="CP130612">
    <property type="protein sequence ID" value="WKW12313.1"/>
    <property type="molecule type" value="Genomic_DNA"/>
</dbReference>
<reference evidence="4" key="1">
    <citation type="submission" date="2023-07" db="EMBL/GenBank/DDBJ databases">
        <authorList>
            <person name="Haufschild T."/>
            <person name="Kallscheuer N."/>
            <person name="Hammer J."/>
            <person name="Kohn T."/>
            <person name="Kabuu M."/>
            <person name="Jogler M."/>
            <person name="Wohfarth N."/>
            <person name="Heuer A."/>
            <person name="Rohde M."/>
            <person name="van Teeseling M.C.F."/>
            <person name="Jogler C."/>
        </authorList>
    </citation>
    <scope>NUCLEOTIDE SEQUENCE</scope>
    <source>
        <strain evidence="3">Strain 138</strain>
        <strain evidence="4">Strain 318</strain>
    </source>
</reference>
<evidence type="ECO:0000259" key="2">
    <source>
        <dbReference type="PROSITE" id="PS51832"/>
    </source>
</evidence>
<evidence type="ECO:0000256" key="1">
    <source>
        <dbReference type="SAM" id="MobiDB-lite"/>
    </source>
</evidence>
<evidence type="ECO:0000313" key="4">
    <source>
        <dbReference type="EMBL" id="WKW15220.1"/>
    </source>
</evidence>
<dbReference type="RefSeq" id="WP_367885190.1">
    <property type="nucleotide sequence ID" value="NZ_CP130612.1"/>
</dbReference>
<accession>A0AA49JZQ1</accession>
<dbReference type="SMART" id="SM00471">
    <property type="entry name" value="HDc"/>
    <property type="match status" value="1"/>
</dbReference>
<dbReference type="Pfam" id="PF13487">
    <property type="entry name" value="HD_5"/>
    <property type="match status" value="1"/>
</dbReference>
<dbReference type="PANTHER" id="PTHR43155:SF2">
    <property type="entry name" value="CYCLIC DI-GMP PHOSPHODIESTERASE PA4108"/>
    <property type="match status" value="1"/>
</dbReference>
<dbReference type="CDD" id="cd00077">
    <property type="entry name" value="HDc"/>
    <property type="match status" value="1"/>
</dbReference>
<sequence length="497" mass="55766">MTGTPPDGRLSGVARNTQALGAVGLGEGTVRRIGRTWVTAFYVALRNLKMYPLENAVVQKGLEDLTKLSAELIDGDGECEFRLAGEFLFLNATRMKLDLDNYTSFSFLLNRCRDAGVGQIRFVDRPTVRDWTVLLSFLINPQGKTAGERFELLNTRLNETNVGVFDLAPPPESDDNPEDEGEAKERAKRTYQQSVTTTKEVLNSVRMGQSPNVKKIKRVVQGIVDQILTDETSLVGLTTIRDYDDYTFTHCVNVSIFSIALGRRLGLTRLQLYDLGFTALFHDIGKSRVPIDIIQKPDALAEEEWRLVMAHPWLGVLALFQLREQSEFPYRSMMVAYQHHMKRDLTGYPRSLRIAEMTFYSKIVAVADAFDAATSRRVYTTVPLSPAQVLQEMRDNPRRGMDPVVVKAFVALLGIYPVGTLVVLDSFELAIVHAVNPIPEMLSRPIVRIISDDLGNIEHPGRLFDLAEKDEAGTFKKSIIKTADPERYGIKVGDYFV</sequence>